<feature type="domain" description="BHLH" evidence="2">
    <location>
        <begin position="1"/>
        <end position="48"/>
    </location>
</feature>
<feature type="non-terminal residue" evidence="3">
    <location>
        <position position="97"/>
    </location>
</feature>
<evidence type="ECO:0000259" key="2">
    <source>
        <dbReference type="PROSITE" id="PS50888"/>
    </source>
</evidence>
<dbReference type="RefSeq" id="XP_019019786.1">
    <property type="nucleotide sequence ID" value="XM_019162228.1"/>
</dbReference>
<evidence type="ECO:0000313" key="3">
    <source>
        <dbReference type="EMBL" id="ODQ48673.1"/>
    </source>
</evidence>
<dbReference type="Pfam" id="PF00010">
    <property type="entry name" value="HLH"/>
    <property type="match status" value="1"/>
</dbReference>
<dbReference type="OrthoDB" id="71302at2759"/>
<protein>
    <recommendedName>
        <fullName evidence="2">BHLH domain-containing protein</fullName>
    </recommendedName>
</protein>
<dbReference type="InterPro" id="IPR011598">
    <property type="entry name" value="bHLH_dom"/>
</dbReference>
<name>A0A1E3NSX7_9ASCO</name>
<reference evidence="3 4" key="1">
    <citation type="journal article" date="2016" name="Proc. Natl. Acad. Sci. U.S.A.">
        <title>Comparative genomics of biotechnologically important yeasts.</title>
        <authorList>
            <person name="Riley R."/>
            <person name="Haridas S."/>
            <person name="Wolfe K.H."/>
            <person name="Lopes M.R."/>
            <person name="Hittinger C.T."/>
            <person name="Goeker M."/>
            <person name="Salamov A.A."/>
            <person name="Wisecaver J.H."/>
            <person name="Long T.M."/>
            <person name="Calvey C.H."/>
            <person name="Aerts A.L."/>
            <person name="Barry K.W."/>
            <person name="Choi C."/>
            <person name="Clum A."/>
            <person name="Coughlan A.Y."/>
            <person name="Deshpande S."/>
            <person name="Douglass A.P."/>
            <person name="Hanson S.J."/>
            <person name="Klenk H.-P."/>
            <person name="LaButti K.M."/>
            <person name="Lapidus A."/>
            <person name="Lindquist E.A."/>
            <person name="Lipzen A.M."/>
            <person name="Meier-Kolthoff J.P."/>
            <person name="Ohm R.A."/>
            <person name="Otillar R.P."/>
            <person name="Pangilinan J.L."/>
            <person name="Peng Y."/>
            <person name="Rokas A."/>
            <person name="Rosa C.A."/>
            <person name="Scheuner C."/>
            <person name="Sibirny A.A."/>
            <person name="Slot J.C."/>
            <person name="Stielow J.B."/>
            <person name="Sun H."/>
            <person name="Kurtzman C.P."/>
            <person name="Blackwell M."/>
            <person name="Grigoriev I.V."/>
            <person name="Jeffries T.W."/>
        </authorList>
    </citation>
    <scope>NUCLEOTIDE SEQUENCE [LARGE SCALE GENOMIC DNA]</scope>
    <source>
        <strain evidence="3 4">NRRL Y-2026</strain>
    </source>
</reference>
<proteinExistence type="predicted"/>
<dbReference type="GeneID" id="30178915"/>
<keyword evidence="1" id="KW-0175">Coiled coil</keyword>
<dbReference type="GO" id="GO:0046983">
    <property type="term" value="F:protein dimerization activity"/>
    <property type="evidence" value="ECO:0007669"/>
    <property type="project" value="InterPro"/>
</dbReference>
<evidence type="ECO:0000313" key="4">
    <source>
        <dbReference type="Proteomes" id="UP000094455"/>
    </source>
</evidence>
<dbReference type="SUPFAM" id="SSF47459">
    <property type="entry name" value="HLH, helix-loop-helix DNA-binding domain"/>
    <property type="match status" value="1"/>
</dbReference>
<dbReference type="InterPro" id="IPR036638">
    <property type="entry name" value="HLH_DNA-bd_sf"/>
</dbReference>
<dbReference type="SMART" id="SM00353">
    <property type="entry name" value="HLH"/>
    <property type="match status" value="1"/>
</dbReference>
<dbReference type="Proteomes" id="UP000094455">
    <property type="component" value="Unassembled WGS sequence"/>
</dbReference>
<accession>A0A1E3NSX7</accession>
<dbReference type="Gene3D" id="4.10.280.10">
    <property type="entry name" value="Helix-loop-helix DNA-binding domain"/>
    <property type="match status" value="1"/>
</dbReference>
<dbReference type="AlphaFoldDB" id="A0A1E3NSX7"/>
<feature type="coiled-coil region" evidence="1">
    <location>
        <begin position="6"/>
        <end position="97"/>
    </location>
</feature>
<gene>
    <name evidence="3" type="ORF">PICMEDRAFT_21862</name>
</gene>
<dbReference type="EMBL" id="KV454001">
    <property type="protein sequence ID" value="ODQ48673.1"/>
    <property type="molecule type" value="Genomic_DNA"/>
</dbReference>
<dbReference type="GO" id="GO:0005634">
    <property type="term" value="C:nucleus"/>
    <property type="evidence" value="ECO:0007669"/>
    <property type="project" value="TreeGrafter"/>
</dbReference>
<dbReference type="STRING" id="763406.A0A1E3NSX7"/>
<organism evidence="3 4">
    <name type="scientific">Pichia membranifaciens NRRL Y-2026</name>
    <dbReference type="NCBI Taxonomy" id="763406"/>
    <lineage>
        <taxon>Eukaryota</taxon>
        <taxon>Fungi</taxon>
        <taxon>Dikarya</taxon>
        <taxon>Ascomycota</taxon>
        <taxon>Saccharomycotina</taxon>
        <taxon>Pichiomycetes</taxon>
        <taxon>Pichiales</taxon>
        <taxon>Pichiaceae</taxon>
        <taxon>Pichia</taxon>
    </lineage>
</organism>
<dbReference type="PANTHER" id="PTHR47787:SF1">
    <property type="entry name" value="CENTROMERE-BINDING PROTEIN 1"/>
    <property type="match status" value="1"/>
</dbReference>
<dbReference type="PROSITE" id="PS50888">
    <property type="entry name" value="BHLH"/>
    <property type="match status" value="1"/>
</dbReference>
<evidence type="ECO:0000256" key="1">
    <source>
        <dbReference type="SAM" id="Coils"/>
    </source>
</evidence>
<dbReference type="GO" id="GO:0003700">
    <property type="term" value="F:DNA-binding transcription factor activity"/>
    <property type="evidence" value="ECO:0007669"/>
    <property type="project" value="TreeGrafter"/>
</dbReference>
<dbReference type="PANTHER" id="PTHR47787">
    <property type="entry name" value="CENTROMERE-BINDING PROTEIN 1"/>
    <property type="match status" value="1"/>
</dbReference>
<keyword evidence="4" id="KW-1185">Reference proteome</keyword>
<sequence length="97" mass="11625">KKLNHKEVERRRRETINNAIRELQELVPTTHTNKAQIIRKASEFIKKLKEKEENLVNKWTLEKIITDQAISELANSNEKLKSELEKAYREIEHRKHV</sequence>
<feature type="non-terminal residue" evidence="3">
    <location>
        <position position="1"/>
    </location>
</feature>